<dbReference type="InterPro" id="IPR058544">
    <property type="entry name" value="ETR1_N"/>
</dbReference>
<keyword evidence="1" id="KW-0812">Transmembrane</keyword>
<dbReference type="CDD" id="cd01949">
    <property type="entry name" value="GGDEF"/>
    <property type="match status" value="1"/>
</dbReference>
<dbReference type="Gene3D" id="3.30.70.270">
    <property type="match status" value="1"/>
</dbReference>
<keyword evidence="4" id="KW-1185">Reference proteome</keyword>
<dbReference type="Pfam" id="PF25487">
    <property type="entry name" value="ETR1_N"/>
    <property type="match status" value="1"/>
</dbReference>
<reference evidence="3 4" key="1">
    <citation type="submission" date="2022-04" db="EMBL/GenBank/DDBJ databases">
        <title>Positive selection, recombination, and allopatry shape intraspecific diversity of widespread and dominant cyanobacteria.</title>
        <authorList>
            <person name="Wei J."/>
            <person name="Shu W."/>
            <person name="Hu C."/>
        </authorList>
    </citation>
    <scope>NUCLEOTIDE SEQUENCE [LARGE SCALE GENOMIC DNA]</scope>
    <source>
        <strain evidence="3 4">DQ-A4</strain>
    </source>
</reference>
<accession>A0ABV0K053</accession>
<keyword evidence="1" id="KW-0472">Membrane</keyword>
<dbReference type="PANTHER" id="PTHR45138:SF9">
    <property type="entry name" value="DIGUANYLATE CYCLASE DGCM-RELATED"/>
    <property type="match status" value="1"/>
</dbReference>
<protein>
    <submittedName>
        <fullName evidence="3">GGDEF domain-containing protein</fullName>
    </submittedName>
</protein>
<feature type="domain" description="GGDEF" evidence="2">
    <location>
        <begin position="150"/>
        <end position="285"/>
    </location>
</feature>
<dbReference type="EMBL" id="JAMPKX010000001">
    <property type="protein sequence ID" value="MEP0946092.1"/>
    <property type="molecule type" value="Genomic_DNA"/>
</dbReference>
<dbReference type="InterPro" id="IPR043128">
    <property type="entry name" value="Rev_trsase/Diguanyl_cyclase"/>
</dbReference>
<dbReference type="Proteomes" id="UP001482513">
    <property type="component" value="Unassembled WGS sequence"/>
</dbReference>
<evidence type="ECO:0000313" key="3">
    <source>
        <dbReference type="EMBL" id="MEP0946092.1"/>
    </source>
</evidence>
<dbReference type="InterPro" id="IPR029787">
    <property type="entry name" value="Nucleotide_cyclase"/>
</dbReference>
<comment type="caution">
    <text evidence="3">The sequence shown here is derived from an EMBL/GenBank/DDBJ whole genome shotgun (WGS) entry which is preliminary data.</text>
</comment>
<feature type="transmembrane region" description="Helical" evidence="1">
    <location>
        <begin position="20"/>
        <end position="41"/>
    </location>
</feature>
<dbReference type="PROSITE" id="PS50887">
    <property type="entry name" value="GGDEF"/>
    <property type="match status" value="1"/>
</dbReference>
<feature type="transmembrane region" description="Helical" evidence="1">
    <location>
        <begin position="53"/>
        <end position="73"/>
    </location>
</feature>
<proteinExistence type="predicted"/>
<gene>
    <name evidence="3" type="ORF">NC992_04320</name>
</gene>
<name>A0ABV0K053_9CYAN</name>
<keyword evidence="1" id="KW-1133">Transmembrane helix</keyword>
<organism evidence="3 4">
    <name type="scientific">Leptolyngbya subtilissima DQ-A4</name>
    <dbReference type="NCBI Taxonomy" id="2933933"/>
    <lineage>
        <taxon>Bacteria</taxon>
        <taxon>Bacillati</taxon>
        <taxon>Cyanobacteriota</taxon>
        <taxon>Cyanophyceae</taxon>
        <taxon>Leptolyngbyales</taxon>
        <taxon>Leptolyngbyaceae</taxon>
        <taxon>Leptolyngbya group</taxon>
        <taxon>Leptolyngbya</taxon>
    </lineage>
</organism>
<dbReference type="InterPro" id="IPR000160">
    <property type="entry name" value="GGDEF_dom"/>
</dbReference>
<dbReference type="PANTHER" id="PTHR45138">
    <property type="entry name" value="REGULATORY COMPONENTS OF SENSORY TRANSDUCTION SYSTEM"/>
    <property type="match status" value="1"/>
</dbReference>
<sequence length="288" mass="31688">MIALMPHGSCFLWDLQLTSLHVVSDLAVAIAYFSIPLLLLLNRQHIDTQIRPVLLLFAAFIFSCGIGHCLRVWNIWHTNYWLEGAWTWITAMISLYTAWELKGLVPQLLNTHKDLVTIRALVEQDPLTGIANRRGLEAALTALVYQPGATGHTLMLLDLDGFKDINDTYGHSVGDQLLQAVGQVLSRQIRTTDLAARIGGDEFALLMVGCLPEEALDKAEVIRQEILQITMPQLQPPSRCPLVSVSIGISGFTSDQGVTQSYQLADAALYAAKYNGKNQIKVASPVVA</sequence>
<dbReference type="InterPro" id="IPR050469">
    <property type="entry name" value="Diguanylate_Cyclase"/>
</dbReference>
<evidence type="ECO:0000259" key="2">
    <source>
        <dbReference type="PROSITE" id="PS50887"/>
    </source>
</evidence>
<dbReference type="NCBIfam" id="TIGR00254">
    <property type="entry name" value="GGDEF"/>
    <property type="match status" value="1"/>
</dbReference>
<dbReference type="RefSeq" id="WP_190694387.1">
    <property type="nucleotide sequence ID" value="NZ_JAMPKX010000001.1"/>
</dbReference>
<dbReference type="Pfam" id="PF00990">
    <property type="entry name" value="GGDEF"/>
    <property type="match status" value="1"/>
</dbReference>
<evidence type="ECO:0000256" key="1">
    <source>
        <dbReference type="SAM" id="Phobius"/>
    </source>
</evidence>
<evidence type="ECO:0000313" key="4">
    <source>
        <dbReference type="Proteomes" id="UP001482513"/>
    </source>
</evidence>
<dbReference type="SUPFAM" id="SSF55073">
    <property type="entry name" value="Nucleotide cyclase"/>
    <property type="match status" value="1"/>
</dbReference>
<dbReference type="SMART" id="SM00267">
    <property type="entry name" value="GGDEF"/>
    <property type="match status" value="1"/>
</dbReference>